<dbReference type="Gene3D" id="2.30.30.40">
    <property type="entry name" value="SH3 Domains"/>
    <property type="match status" value="2"/>
</dbReference>
<evidence type="ECO:0000313" key="3">
    <source>
        <dbReference type="EMBL" id="ACL03657.1"/>
    </source>
</evidence>
<feature type="domain" description="SH3b" evidence="2">
    <location>
        <begin position="81"/>
        <end position="143"/>
    </location>
</feature>
<keyword evidence="4" id="KW-1185">Reference proteome</keyword>
<dbReference type="EMBL" id="CP001322">
    <property type="protein sequence ID" value="ACL03657.1"/>
    <property type="molecule type" value="Genomic_DNA"/>
</dbReference>
<keyword evidence="1" id="KW-0732">Signal</keyword>
<evidence type="ECO:0000256" key="1">
    <source>
        <dbReference type="SAM" id="SignalP"/>
    </source>
</evidence>
<dbReference type="HOGENOM" id="CLU_086360_3_1_7"/>
<reference evidence="3 4" key="1">
    <citation type="journal article" date="2012" name="Environ. Microbiol.">
        <title>The genome sequence of Desulfatibacillum alkenivorans AK-01: a blueprint for anaerobic alkane oxidation.</title>
        <authorList>
            <person name="Callaghan A.V."/>
            <person name="Morris B.E."/>
            <person name="Pereira I.A."/>
            <person name="McInerney M.J."/>
            <person name="Austin R.N."/>
            <person name="Groves J.T."/>
            <person name="Kukor J.J."/>
            <person name="Suflita J.M."/>
            <person name="Young L.Y."/>
            <person name="Zylstra G.J."/>
            <person name="Wawrik B."/>
        </authorList>
    </citation>
    <scope>NUCLEOTIDE SEQUENCE [LARGE SCALE GENOMIC DNA]</scope>
    <source>
        <strain evidence="3 4">AK-01</strain>
    </source>
</reference>
<dbReference type="KEGG" id="dal:Dalk_1961"/>
<dbReference type="Pfam" id="PF06347">
    <property type="entry name" value="SH3_4"/>
    <property type="match status" value="2"/>
</dbReference>
<sequence length="143" mass="15931">MKKIVCTLAVLFLLMPGLAFAKRMSVAVDKANIRSGPGTNYDIIFRVERYFPVLVEDCVNDWCRFTDVDGQAGWLHKNLLDDVKSVITTKDKCNVRSGPGTNNKKVAIVEAGVPFKVLTTKGRWIKVEHVSGVVGWIHASLVW</sequence>
<accession>B8FEY0</accession>
<dbReference type="RefSeq" id="WP_012611086.1">
    <property type="nucleotide sequence ID" value="NC_011768.1"/>
</dbReference>
<name>B8FEY0_DESAL</name>
<gene>
    <name evidence="3" type="ordered locus">Dalk_1961</name>
</gene>
<organism evidence="3 4">
    <name type="scientific">Desulfatibacillum aliphaticivorans</name>
    <dbReference type="NCBI Taxonomy" id="218208"/>
    <lineage>
        <taxon>Bacteria</taxon>
        <taxon>Pseudomonadati</taxon>
        <taxon>Thermodesulfobacteriota</taxon>
        <taxon>Desulfobacteria</taxon>
        <taxon>Desulfobacterales</taxon>
        <taxon>Desulfatibacillaceae</taxon>
        <taxon>Desulfatibacillum</taxon>
    </lineage>
</organism>
<dbReference type="PANTHER" id="PTHR34408">
    <property type="entry name" value="FAMILY PROTEIN, PUTATIVE-RELATED"/>
    <property type="match status" value="1"/>
</dbReference>
<feature type="signal peptide" evidence="1">
    <location>
        <begin position="1"/>
        <end position="21"/>
    </location>
</feature>
<dbReference type="PROSITE" id="PS51781">
    <property type="entry name" value="SH3B"/>
    <property type="match status" value="1"/>
</dbReference>
<protein>
    <recommendedName>
        <fullName evidence="2">SH3b domain-containing protein</fullName>
    </recommendedName>
</protein>
<dbReference type="InterPro" id="IPR003646">
    <property type="entry name" value="SH3-like_bac-type"/>
</dbReference>
<dbReference type="eggNOG" id="COG3807">
    <property type="taxonomic scope" value="Bacteria"/>
</dbReference>
<dbReference type="AlphaFoldDB" id="B8FEY0"/>
<proteinExistence type="predicted"/>
<evidence type="ECO:0000313" key="4">
    <source>
        <dbReference type="Proteomes" id="UP000000739"/>
    </source>
</evidence>
<feature type="chain" id="PRO_5002872261" description="SH3b domain-containing protein" evidence="1">
    <location>
        <begin position="22"/>
        <end position="143"/>
    </location>
</feature>
<dbReference type="SMART" id="SM00287">
    <property type="entry name" value="SH3b"/>
    <property type="match status" value="2"/>
</dbReference>
<evidence type="ECO:0000259" key="2">
    <source>
        <dbReference type="PROSITE" id="PS51781"/>
    </source>
</evidence>
<dbReference type="InterPro" id="IPR052354">
    <property type="entry name" value="Cell_Wall_Dynamics_Protein"/>
</dbReference>
<dbReference type="InterPro" id="IPR010466">
    <property type="entry name" value="DUF1058"/>
</dbReference>
<dbReference type="PANTHER" id="PTHR34408:SF1">
    <property type="entry name" value="GLYCOSYL HYDROLASE FAMILY 19 DOMAIN-CONTAINING PROTEIN HI_1415"/>
    <property type="match status" value="1"/>
</dbReference>
<dbReference type="Proteomes" id="UP000000739">
    <property type="component" value="Chromosome"/>
</dbReference>